<dbReference type="GO" id="GO:0016491">
    <property type="term" value="F:oxidoreductase activity"/>
    <property type="evidence" value="ECO:0007669"/>
    <property type="project" value="UniProtKB-KW"/>
</dbReference>
<dbReference type="EMBL" id="JRLY01000004">
    <property type="protein sequence ID" value="KGO93785.1"/>
    <property type="molecule type" value="Genomic_DNA"/>
</dbReference>
<evidence type="ECO:0000313" key="3">
    <source>
        <dbReference type="EMBL" id="KGO93785.1"/>
    </source>
</evidence>
<dbReference type="SUPFAM" id="SSF51735">
    <property type="entry name" value="NAD(P)-binding Rossmann-fold domains"/>
    <property type="match status" value="1"/>
</dbReference>
<dbReference type="InterPro" id="IPR051267">
    <property type="entry name" value="STEAP_metalloreductase"/>
</dbReference>
<feature type="domain" description="Pyrroline-5-carboxylate reductase catalytic N-terminal" evidence="2">
    <location>
        <begin position="2"/>
        <end position="93"/>
    </location>
</feature>
<dbReference type="eggNOG" id="COG2085">
    <property type="taxonomic scope" value="Bacteria"/>
</dbReference>
<name>A0A0A2MZZ6_9FLAO</name>
<protein>
    <recommendedName>
        <fullName evidence="2">Pyrroline-5-carboxylate reductase catalytic N-terminal domain-containing protein</fullName>
    </recommendedName>
</protein>
<keyword evidence="4" id="KW-1185">Reference proteome</keyword>
<evidence type="ECO:0000259" key="2">
    <source>
        <dbReference type="Pfam" id="PF03807"/>
    </source>
</evidence>
<dbReference type="OrthoDB" id="663900at2"/>
<gene>
    <name evidence="3" type="ORF">Q766_07540</name>
</gene>
<dbReference type="Proteomes" id="UP000030111">
    <property type="component" value="Unassembled WGS sequence"/>
</dbReference>
<sequence>MKIGIIGAGHIGKALAKKLIDAGYPVILSNSRGIESLQPLVKELGTLALAGTTEDACSADIIILAVMWWDIPDVLNKLKRLLEGKILIDVSNYFSKDGNSPKLEKPTGVVVAELLPDSKIVKAFNHLYGKWIEADPKVDNGKRVSFISGDHPSANETVGKIITDLGFEVVDLGNLEQAGRITDVGTALSGLNLISYPI</sequence>
<dbReference type="AlphaFoldDB" id="A0A0A2MZZ6"/>
<accession>A0A0A2MZZ6</accession>
<evidence type="ECO:0000256" key="1">
    <source>
        <dbReference type="ARBA" id="ARBA00023002"/>
    </source>
</evidence>
<dbReference type="InterPro" id="IPR028939">
    <property type="entry name" value="P5C_Rdtase_cat_N"/>
</dbReference>
<dbReference type="InterPro" id="IPR036291">
    <property type="entry name" value="NAD(P)-bd_dom_sf"/>
</dbReference>
<organism evidence="3 4">
    <name type="scientific">Flavobacterium subsaxonicum WB 4.1-42 = DSM 21790</name>
    <dbReference type="NCBI Taxonomy" id="1121898"/>
    <lineage>
        <taxon>Bacteria</taxon>
        <taxon>Pseudomonadati</taxon>
        <taxon>Bacteroidota</taxon>
        <taxon>Flavobacteriia</taxon>
        <taxon>Flavobacteriales</taxon>
        <taxon>Flavobacteriaceae</taxon>
        <taxon>Flavobacterium</taxon>
    </lineage>
</organism>
<dbReference type="RefSeq" id="WP_026991638.1">
    <property type="nucleotide sequence ID" value="NZ_JRLY01000004.1"/>
</dbReference>
<evidence type="ECO:0000313" key="4">
    <source>
        <dbReference type="Proteomes" id="UP000030111"/>
    </source>
</evidence>
<dbReference type="PANTHER" id="PTHR14239">
    <property type="entry name" value="DUDULIN-RELATED"/>
    <property type="match status" value="1"/>
</dbReference>
<proteinExistence type="predicted"/>
<reference evidence="3 4" key="1">
    <citation type="submission" date="2013-09" db="EMBL/GenBank/DDBJ databases">
        <authorList>
            <person name="Zeng Z."/>
            <person name="Chen C."/>
        </authorList>
    </citation>
    <scope>NUCLEOTIDE SEQUENCE [LARGE SCALE GENOMIC DNA]</scope>
    <source>
        <strain evidence="3 4">WB 4.1-42</strain>
    </source>
</reference>
<dbReference type="Gene3D" id="3.40.50.720">
    <property type="entry name" value="NAD(P)-binding Rossmann-like Domain"/>
    <property type="match status" value="1"/>
</dbReference>
<keyword evidence="1" id="KW-0560">Oxidoreductase</keyword>
<dbReference type="Pfam" id="PF03807">
    <property type="entry name" value="F420_oxidored"/>
    <property type="match status" value="1"/>
</dbReference>
<comment type="caution">
    <text evidence="3">The sequence shown here is derived from an EMBL/GenBank/DDBJ whole genome shotgun (WGS) entry which is preliminary data.</text>
</comment>
<dbReference type="STRING" id="1121898.GCA_000422725_00147"/>